<keyword evidence="4 5" id="KW-0804">Transcription</keyword>
<comment type="similarity">
    <text evidence="5">Belongs to the HrcA family.</text>
</comment>
<dbReference type="InterPro" id="IPR029016">
    <property type="entry name" value="GAF-like_dom_sf"/>
</dbReference>
<evidence type="ECO:0000256" key="5">
    <source>
        <dbReference type="HAMAP-Rule" id="MF_00081"/>
    </source>
</evidence>
<evidence type="ECO:0000313" key="9">
    <source>
        <dbReference type="Proteomes" id="UP001595799"/>
    </source>
</evidence>
<comment type="function">
    <text evidence="5">Negative regulator of class I heat shock genes (grpE-dnaK-dnaJ and groELS operons). Prevents heat-shock induction of these operons.</text>
</comment>
<evidence type="ECO:0000256" key="1">
    <source>
        <dbReference type="ARBA" id="ARBA00022491"/>
    </source>
</evidence>
<evidence type="ECO:0000259" key="7">
    <source>
        <dbReference type="Pfam" id="PF01628"/>
    </source>
</evidence>
<dbReference type="RefSeq" id="WP_382423007.1">
    <property type="nucleotide sequence ID" value="NZ_JBHSCW010000007.1"/>
</dbReference>
<dbReference type="InterPro" id="IPR036388">
    <property type="entry name" value="WH-like_DNA-bd_sf"/>
</dbReference>
<comment type="caution">
    <text evidence="8">The sequence shown here is derived from an EMBL/GenBank/DDBJ whole genome shotgun (WGS) entry which is preliminary data.</text>
</comment>
<dbReference type="NCBIfam" id="TIGR00331">
    <property type="entry name" value="hrcA"/>
    <property type="match status" value="1"/>
</dbReference>
<dbReference type="PANTHER" id="PTHR34824">
    <property type="entry name" value="HEAT-INDUCIBLE TRANSCRIPTION REPRESSOR HRCA"/>
    <property type="match status" value="1"/>
</dbReference>
<keyword evidence="1 5" id="KW-0678">Repressor</keyword>
<keyword evidence="3 5" id="KW-0346">Stress response</keyword>
<dbReference type="InterPro" id="IPR002571">
    <property type="entry name" value="HrcA"/>
</dbReference>
<dbReference type="InterPro" id="IPR021153">
    <property type="entry name" value="HrcA_C"/>
</dbReference>
<evidence type="ECO:0000256" key="2">
    <source>
        <dbReference type="ARBA" id="ARBA00023015"/>
    </source>
</evidence>
<evidence type="ECO:0000256" key="6">
    <source>
        <dbReference type="SAM" id="Coils"/>
    </source>
</evidence>
<evidence type="ECO:0000256" key="4">
    <source>
        <dbReference type="ARBA" id="ARBA00023163"/>
    </source>
</evidence>
<proteinExistence type="inferred from homology"/>
<keyword evidence="6" id="KW-0175">Coiled coil</keyword>
<dbReference type="Proteomes" id="UP001595799">
    <property type="component" value="Unassembled WGS sequence"/>
</dbReference>
<feature type="coiled-coil region" evidence="6">
    <location>
        <begin position="213"/>
        <end position="240"/>
    </location>
</feature>
<dbReference type="InterPro" id="IPR036390">
    <property type="entry name" value="WH_DNA-bd_sf"/>
</dbReference>
<dbReference type="Gene3D" id="3.30.450.40">
    <property type="match status" value="1"/>
</dbReference>
<accession>A0ABV8UNQ2</accession>
<evidence type="ECO:0000313" key="8">
    <source>
        <dbReference type="EMBL" id="MFC4352361.1"/>
    </source>
</evidence>
<name>A0ABV8UNQ2_9PROT</name>
<gene>
    <name evidence="5 8" type="primary">hrcA</name>
    <name evidence="8" type="ORF">ACFOW6_12500</name>
</gene>
<protein>
    <recommendedName>
        <fullName evidence="5">Heat-inducible transcription repressor HrcA</fullName>
    </recommendedName>
</protein>
<reference evidence="9" key="1">
    <citation type="journal article" date="2019" name="Int. J. Syst. Evol. Microbiol.">
        <title>The Global Catalogue of Microorganisms (GCM) 10K type strain sequencing project: providing services to taxonomists for standard genome sequencing and annotation.</title>
        <authorList>
            <consortium name="The Broad Institute Genomics Platform"/>
            <consortium name="The Broad Institute Genome Sequencing Center for Infectious Disease"/>
            <person name="Wu L."/>
            <person name="Ma J."/>
        </authorList>
    </citation>
    <scope>NUCLEOTIDE SEQUENCE [LARGE SCALE GENOMIC DNA]</scope>
    <source>
        <strain evidence="9">CECT 8472</strain>
    </source>
</reference>
<dbReference type="Pfam" id="PF01628">
    <property type="entry name" value="HrcA"/>
    <property type="match status" value="1"/>
</dbReference>
<dbReference type="PANTHER" id="PTHR34824:SF1">
    <property type="entry name" value="HEAT-INDUCIBLE TRANSCRIPTION REPRESSOR HRCA"/>
    <property type="match status" value="1"/>
</dbReference>
<dbReference type="Gene3D" id="3.30.390.60">
    <property type="entry name" value="Heat-inducible transcription repressor hrca homolog, domain 3"/>
    <property type="match status" value="1"/>
</dbReference>
<dbReference type="SUPFAM" id="SSF46785">
    <property type="entry name" value="Winged helix' DNA-binding domain"/>
    <property type="match status" value="1"/>
</dbReference>
<organism evidence="8 9">
    <name type="scientific">Fodinicurvata halophila</name>
    <dbReference type="NCBI Taxonomy" id="1419723"/>
    <lineage>
        <taxon>Bacteria</taxon>
        <taxon>Pseudomonadati</taxon>
        <taxon>Pseudomonadota</taxon>
        <taxon>Alphaproteobacteria</taxon>
        <taxon>Rhodospirillales</taxon>
        <taxon>Rhodovibrionaceae</taxon>
        <taxon>Fodinicurvata</taxon>
    </lineage>
</organism>
<dbReference type="PIRSF" id="PIRSF005485">
    <property type="entry name" value="HrcA"/>
    <property type="match status" value="1"/>
</dbReference>
<dbReference type="InterPro" id="IPR023120">
    <property type="entry name" value="WHTH_transcript_rep_HrcA_IDD"/>
</dbReference>
<dbReference type="EMBL" id="JBHSCW010000007">
    <property type="protein sequence ID" value="MFC4352361.1"/>
    <property type="molecule type" value="Genomic_DNA"/>
</dbReference>
<dbReference type="SUPFAM" id="SSF55781">
    <property type="entry name" value="GAF domain-like"/>
    <property type="match status" value="1"/>
</dbReference>
<dbReference type="Gene3D" id="1.10.10.10">
    <property type="entry name" value="Winged helix-like DNA-binding domain superfamily/Winged helix DNA-binding domain"/>
    <property type="match status" value="1"/>
</dbReference>
<keyword evidence="2 5" id="KW-0805">Transcription regulation</keyword>
<keyword evidence="9" id="KW-1185">Reference proteome</keyword>
<feature type="domain" description="Heat-inducible transcription repressor HrcA C-terminal" evidence="7">
    <location>
        <begin position="124"/>
        <end position="346"/>
    </location>
</feature>
<dbReference type="HAMAP" id="MF_00081">
    <property type="entry name" value="HrcA"/>
    <property type="match status" value="1"/>
</dbReference>
<evidence type="ECO:0000256" key="3">
    <source>
        <dbReference type="ARBA" id="ARBA00023016"/>
    </source>
</evidence>
<sequence>MTSMSKRPSKSFAARPELGALNERSREILRMIVDAYVETGAPVGSRTLSRNMGLDLSSATIRNVMADLEELGLLVAPHTSAGRLPTEQGLRLYVDGLLEHGNLGQDEREIIEGQCAASGRSLSQVLEEATSLLSDLSHCAGLVLAPKQQDDTLKHIEFVSLGPGRALVVLVGESGNVENRVIDVPVGLPPSSLVEASNFLSTHLRGRTLEDARQIVNKELEEQRARLDELTSRVVEAGLATWADNSSGGALIVRGQAQLLSDVQALEDLEHIRQLFTALEKKEALLRLLDLTDDAEGVQIFIGAENELFGMAGCSMVVAPYNNSRQQIVGAIGVIGPTRIDYGRIIPMVDYTAKVIGRLIG</sequence>